<evidence type="ECO:0000256" key="2">
    <source>
        <dbReference type="ARBA" id="ARBA00022692"/>
    </source>
</evidence>
<feature type="domain" description="START" evidence="6">
    <location>
        <begin position="235"/>
        <end position="422"/>
    </location>
</feature>
<keyword evidence="5" id="KW-1133">Transmembrane helix</keyword>
<protein>
    <submittedName>
        <fullName evidence="8">StAR-related lipid transfer protein 3</fullName>
    </submittedName>
</protein>
<dbReference type="Pfam" id="PF01852">
    <property type="entry name" value="START"/>
    <property type="match status" value="1"/>
</dbReference>
<sequence length="423" mass="47818">MEGVSIEGRLSSARRFFILLTVFDVVFTFLLWIICTVVSGGDSVDSAFKNEVINYNIATSMFDIVVLAVARLFLIALVYIFIRLSHWWMIAVTTTGTTIFIIAKVFLYKWAHSNSTTSSIVLLLCSFVLSWGEAWFLDFKVLPSESKAFSFLAKYDEERAPVLSHPTLSRSQSEDGSAFYSPPGSDGEDNEKEHDGSTVSEVEWLSPRNSKELPNEREYRKLAQDALQKAISIVEANGWKKEKGYGDDTIYSKVDPLYGKVFKFEGILRLSPKKVIDILYFKGEEMHKWNPTVKKVKIIQTIDEHYDIAHVIATEGAAGLVSSRDFVNVRTWKENDSGYVHGSVATTHPDVPVITKYVRGEQGPCVYIMTAADENAETCKLQWLLNTNLKGWIPQYLIDQTLSTVMMEYVQSLRKFESSKVNA</sequence>
<evidence type="ECO:0000256" key="4">
    <source>
        <dbReference type="SAM" id="MobiDB-lite"/>
    </source>
</evidence>
<dbReference type="SMART" id="SM00234">
    <property type="entry name" value="START"/>
    <property type="match status" value="1"/>
</dbReference>
<feature type="compositionally biased region" description="Polar residues" evidence="4">
    <location>
        <begin position="166"/>
        <end position="175"/>
    </location>
</feature>
<dbReference type="GO" id="GO:0005789">
    <property type="term" value="C:endoplasmic reticulum membrane"/>
    <property type="evidence" value="ECO:0007669"/>
    <property type="project" value="TreeGrafter"/>
</dbReference>
<proteinExistence type="predicted"/>
<feature type="transmembrane region" description="Helical" evidence="5">
    <location>
        <begin position="16"/>
        <end position="40"/>
    </location>
</feature>
<accession>A0A8X6JF90</accession>
<feature type="transmembrane region" description="Helical" evidence="5">
    <location>
        <begin position="119"/>
        <end position="137"/>
    </location>
</feature>
<feature type="transmembrane region" description="Helical" evidence="5">
    <location>
        <begin position="61"/>
        <end position="82"/>
    </location>
</feature>
<evidence type="ECO:0000256" key="5">
    <source>
        <dbReference type="SAM" id="Phobius"/>
    </source>
</evidence>
<dbReference type="InterPro" id="IPR051869">
    <property type="entry name" value="STARD3"/>
</dbReference>
<dbReference type="PROSITE" id="PS50848">
    <property type="entry name" value="START"/>
    <property type="match status" value="1"/>
</dbReference>
<dbReference type="PROSITE" id="PS51439">
    <property type="entry name" value="MENTAL"/>
    <property type="match status" value="1"/>
</dbReference>
<dbReference type="GO" id="GO:0005765">
    <property type="term" value="C:lysosomal membrane"/>
    <property type="evidence" value="ECO:0007669"/>
    <property type="project" value="TreeGrafter"/>
</dbReference>
<dbReference type="Gene3D" id="3.30.530.20">
    <property type="match status" value="1"/>
</dbReference>
<evidence type="ECO:0000259" key="6">
    <source>
        <dbReference type="PROSITE" id="PS50848"/>
    </source>
</evidence>
<evidence type="ECO:0000256" key="1">
    <source>
        <dbReference type="ARBA" id="ARBA00004141"/>
    </source>
</evidence>
<dbReference type="Proteomes" id="UP000887116">
    <property type="component" value="Unassembled WGS sequence"/>
</dbReference>
<comment type="caution">
    <text evidence="8">The sequence shown here is derived from an EMBL/GenBank/DDBJ whole genome shotgun (WGS) entry which is preliminary data.</text>
</comment>
<dbReference type="EMBL" id="BMAO01009762">
    <property type="protein sequence ID" value="GFR33120.1"/>
    <property type="molecule type" value="Genomic_DNA"/>
</dbReference>
<dbReference type="Pfam" id="PF10457">
    <property type="entry name" value="MENTAL"/>
    <property type="match status" value="1"/>
</dbReference>
<dbReference type="PANTHER" id="PTHR46121:SF4">
    <property type="entry name" value="STEROIDOGENIC ACUTE REGULATORY PROTEIN-LIKE"/>
    <property type="match status" value="1"/>
</dbReference>
<evidence type="ECO:0000256" key="3">
    <source>
        <dbReference type="ARBA" id="ARBA00023136"/>
    </source>
</evidence>
<dbReference type="PRINTS" id="PR00978">
    <property type="entry name" value="STARPROTEIN"/>
</dbReference>
<keyword evidence="2 5" id="KW-0812">Transmembrane</keyword>
<dbReference type="OrthoDB" id="74575at2759"/>
<keyword evidence="3 5" id="KW-0472">Membrane</keyword>
<feature type="transmembrane region" description="Helical" evidence="5">
    <location>
        <begin position="88"/>
        <end position="107"/>
    </location>
</feature>
<dbReference type="GO" id="GO:0140284">
    <property type="term" value="C:endoplasmic reticulum-endosome membrane contact site"/>
    <property type="evidence" value="ECO:0007669"/>
    <property type="project" value="TreeGrafter"/>
</dbReference>
<keyword evidence="9" id="KW-1185">Reference proteome</keyword>
<name>A0A8X6JF90_TRICU</name>
<dbReference type="GO" id="GO:0031902">
    <property type="term" value="C:late endosome membrane"/>
    <property type="evidence" value="ECO:0007669"/>
    <property type="project" value="TreeGrafter"/>
</dbReference>
<organism evidence="8 9">
    <name type="scientific">Trichonephila clavata</name>
    <name type="common">Joro spider</name>
    <name type="synonym">Nephila clavata</name>
    <dbReference type="NCBI Taxonomy" id="2740835"/>
    <lineage>
        <taxon>Eukaryota</taxon>
        <taxon>Metazoa</taxon>
        <taxon>Ecdysozoa</taxon>
        <taxon>Arthropoda</taxon>
        <taxon>Chelicerata</taxon>
        <taxon>Arachnida</taxon>
        <taxon>Araneae</taxon>
        <taxon>Araneomorphae</taxon>
        <taxon>Entelegynae</taxon>
        <taxon>Araneoidea</taxon>
        <taxon>Nephilidae</taxon>
        <taxon>Trichonephila</taxon>
    </lineage>
</organism>
<dbReference type="InterPro" id="IPR023393">
    <property type="entry name" value="START-like_dom_sf"/>
</dbReference>
<feature type="domain" description="MENTAL" evidence="7">
    <location>
        <begin position="10"/>
        <end position="183"/>
    </location>
</feature>
<gene>
    <name evidence="8" type="primary">STARD3</name>
    <name evidence="8" type="ORF">TNCT_19621</name>
</gene>
<dbReference type="InterPro" id="IPR002913">
    <property type="entry name" value="START_lipid-bd_dom"/>
</dbReference>
<dbReference type="GO" id="GO:0008289">
    <property type="term" value="F:lipid binding"/>
    <property type="evidence" value="ECO:0007669"/>
    <property type="project" value="InterPro"/>
</dbReference>
<evidence type="ECO:0000259" key="7">
    <source>
        <dbReference type="PROSITE" id="PS51439"/>
    </source>
</evidence>
<dbReference type="InterPro" id="IPR019498">
    <property type="entry name" value="MENTAL"/>
</dbReference>
<comment type="subcellular location">
    <subcellularLocation>
        <location evidence="1">Membrane</location>
        <topology evidence="1">Multi-pass membrane protein</topology>
    </subcellularLocation>
</comment>
<dbReference type="SUPFAM" id="SSF55961">
    <property type="entry name" value="Bet v1-like"/>
    <property type="match status" value="1"/>
</dbReference>
<evidence type="ECO:0000313" key="8">
    <source>
        <dbReference type="EMBL" id="GFR33120.1"/>
    </source>
</evidence>
<dbReference type="InterPro" id="IPR000799">
    <property type="entry name" value="StAR-like"/>
</dbReference>
<dbReference type="PANTHER" id="PTHR46121">
    <property type="entry name" value="STEROIDOGENIC ACUTE REGULATORY PROTEIN-LIKE"/>
    <property type="match status" value="1"/>
</dbReference>
<feature type="region of interest" description="Disordered" evidence="4">
    <location>
        <begin position="164"/>
        <end position="203"/>
    </location>
</feature>
<evidence type="ECO:0000313" key="9">
    <source>
        <dbReference type="Proteomes" id="UP000887116"/>
    </source>
</evidence>
<dbReference type="GO" id="GO:0099044">
    <property type="term" value="P:vesicle tethering to endoplasmic reticulum"/>
    <property type="evidence" value="ECO:0007669"/>
    <property type="project" value="TreeGrafter"/>
</dbReference>
<reference evidence="8" key="1">
    <citation type="submission" date="2020-07" db="EMBL/GenBank/DDBJ databases">
        <title>Multicomponent nature underlies the extraordinary mechanical properties of spider dragline silk.</title>
        <authorList>
            <person name="Kono N."/>
            <person name="Nakamura H."/>
            <person name="Mori M."/>
            <person name="Yoshida Y."/>
            <person name="Ohtoshi R."/>
            <person name="Malay A.D."/>
            <person name="Moran D.A.P."/>
            <person name="Tomita M."/>
            <person name="Numata K."/>
            <person name="Arakawa K."/>
        </authorList>
    </citation>
    <scope>NUCLEOTIDE SEQUENCE</scope>
</reference>
<dbReference type="AlphaFoldDB" id="A0A8X6JF90"/>